<evidence type="ECO:0000313" key="3">
    <source>
        <dbReference type="Proteomes" id="UP001153050"/>
    </source>
</evidence>
<dbReference type="Gene3D" id="3.30.1330.230">
    <property type="match status" value="1"/>
</dbReference>
<dbReference type="PANTHER" id="PTHR37809">
    <property type="entry name" value="RIBOSOMAL PROTEIN S12 METHYLTHIOTRANSFERASE ACCESSORY FACTOR YCAO"/>
    <property type="match status" value="1"/>
</dbReference>
<gene>
    <name evidence="2" type="ORF">MES5069_390057</name>
</gene>
<accession>A0ABM9E3B7</accession>
<keyword evidence="3" id="KW-1185">Reference proteome</keyword>
<protein>
    <submittedName>
        <fullName evidence="2">YcaO domain-containing protein</fullName>
    </submittedName>
</protein>
<dbReference type="PANTHER" id="PTHR37809:SF1">
    <property type="entry name" value="RIBOSOMAL PROTEIN S12 METHYLTHIOTRANSFERASE ACCESSORY FACTOR YCAO"/>
    <property type="match status" value="1"/>
</dbReference>
<proteinExistence type="predicted"/>
<organism evidence="2 3">
    <name type="scientific">Mesorhizobium escarrei</name>
    <dbReference type="NCBI Taxonomy" id="666018"/>
    <lineage>
        <taxon>Bacteria</taxon>
        <taxon>Pseudomonadati</taxon>
        <taxon>Pseudomonadota</taxon>
        <taxon>Alphaproteobacteria</taxon>
        <taxon>Hyphomicrobiales</taxon>
        <taxon>Phyllobacteriaceae</taxon>
        <taxon>Mesorhizobium</taxon>
    </lineage>
</organism>
<evidence type="ECO:0000313" key="2">
    <source>
        <dbReference type="EMBL" id="CAH2403569.1"/>
    </source>
</evidence>
<dbReference type="InterPro" id="IPR003776">
    <property type="entry name" value="YcaO-like_dom"/>
</dbReference>
<dbReference type="Pfam" id="PF02624">
    <property type="entry name" value="YcaO"/>
    <property type="match status" value="1"/>
</dbReference>
<sequence>MEAVERVAAERIAAPSRCASFEQLRASGVNVADPLDFDLPPRTAYQANLEFEWVEAWDLYGSRPIWIAADLARTPPKQGILDHVDTNGLAAAATYAEALRHALLEVIERDAVSQHQFFDLFGDDGRVPPHKARIDPDSIPESCKRFVLSATEVGMDVVLEDLTSDLEIPVVGCMLVDRAFLTEHGPITHVFGGWGADTVTETALRRAVTEAFQSRVGVIQGARDTFNGLSATARPFTLSARRHLLCKAPMVPFSALRSRAFDDLESETDYILDRLGSVGIRQAIAVDMKRDDLGIAVVRVRVPGLSAFVADRHRVGWRCARHLL</sequence>
<comment type="caution">
    <text evidence="2">The sequence shown here is derived from an EMBL/GenBank/DDBJ whole genome shotgun (WGS) entry which is preliminary data.</text>
</comment>
<dbReference type="NCBIfam" id="TIGR00702">
    <property type="entry name" value="YcaO-type kinase domain"/>
    <property type="match status" value="1"/>
</dbReference>
<dbReference type="Proteomes" id="UP001153050">
    <property type="component" value="Unassembled WGS sequence"/>
</dbReference>
<dbReference type="EMBL" id="CAKXZT010000134">
    <property type="protein sequence ID" value="CAH2403569.1"/>
    <property type="molecule type" value="Genomic_DNA"/>
</dbReference>
<name>A0ABM9E3B7_9HYPH</name>
<evidence type="ECO:0000259" key="1">
    <source>
        <dbReference type="PROSITE" id="PS51664"/>
    </source>
</evidence>
<reference evidence="2 3" key="1">
    <citation type="submission" date="2022-03" db="EMBL/GenBank/DDBJ databases">
        <authorList>
            <person name="Brunel B."/>
        </authorList>
    </citation>
    <scope>NUCLEOTIDE SEQUENCE [LARGE SCALE GENOMIC DNA]</scope>
    <source>
        <strain evidence="2">STM5069sample</strain>
    </source>
</reference>
<feature type="domain" description="YcaO" evidence="1">
    <location>
        <begin position="1"/>
        <end position="324"/>
    </location>
</feature>
<dbReference type="PROSITE" id="PS51664">
    <property type="entry name" value="YCAO"/>
    <property type="match status" value="1"/>
</dbReference>